<dbReference type="AlphaFoldDB" id="A0A7W9KMZ1"/>
<keyword evidence="1" id="KW-0732">Signal</keyword>
<evidence type="ECO:0000313" key="2">
    <source>
        <dbReference type="EMBL" id="MBB5894799.1"/>
    </source>
</evidence>
<keyword evidence="3" id="KW-1185">Reference proteome</keyword>
<feature type="signal peptide" evidence="1">
    <location>
        <begin position="1"/>
        <end position="29"/>
    </location>
</feature>
<dbReference type="EMBL" id="JACHIR010000001">
    <property type="protein sequence ID" value="MBB5894799.1"/>
    <property type="molecule type" value="Genomic_DNA"/>
</dbReference>
<dbReference type="SUPFAM" id="SSF69322">
    <property type="entry name" value="Tricorn protease domain 2"/>
    <property type="match status" value="1"/>
</dbReference>
<gene>
    <name evidence="2" type="ORF">BJ998_005995</name>
</gene>
<dbReference type="Proteomes" id="UP000585638">
    <property type="component" value="Unassembled WGS sequence"/>
</dbReference>
<evidence type="ECO:0000313" key="3">
    <source>
        <dbReference type="Proteomes" id="UP000585638"/>
    </source>
</evidence>
<dbReference type="RefSeq" id="WP_184866674.1">
    <property type="nucleotide sequence ID" value="NZ_BAAAWY010000019.1"/>
</dbReference>
<proteinExistence type="predicted"/>
<organism evidence="2 3">
    <name type="scientific">Kutzneria kofuensis</name>
    <dbReference type="NCBI Taxonomy" id="103725"/>
    <lineage>
        <taxon>Bacteria</taxon>
        <taxon>Bacillati</taxon>
        <taxon>Actinomycetota</taxon>
        <taxon>Actinomycetes</taxon>
        <taxon>Pseudonocardiales</taxon>
        <taxon>Pseudonocardiaceae</taxon>
        <taxon>Kutzneria</taxon>
    </lineage>
</organism>
<feature type="chain" id="PRO_5030816126" description="HAF family extracellular repeat protein" evidence="1">
    <location>
        <begin position="30"/>
        <end position="336"/>
    </location>
</feature>
<accession>A0A7W9KMZ1</accession>
<name>A0A7W9KMZ1_9PSEU</name>
<evidence type="ECO:0008006" key="4">
    <source>
        <dbReference type="Google" id="ProtNLM"/>
    </source>
</evidence>
<comment type="caution">
    <text evidence="2">The sequence shown here is derived from an EMBL/GenBank/DDBJ whole genome shotgun (WGS) entry which is preliminary data.</text>
</comment>
<protein>
    <recommendedName>
        <fullName evidence="4">HAF family extracellular repeat protein</fullName>
    </recommendedName>
</protein>
<evidence type="ECO:0000256" key="1">
    <source>
        <dbReference type="SAM" id="SignalP"/>
    </source>
</evidence>
<reference evidence="2 3" key="1">
    <citation type="submission" date="2020-08" db="EMBL/GenBank/DDBJ databases">
        <title>Sequencing the genomes of 1000 actinobacteria strains.</title>
        <authorList>
            <person name="Klenk H.-P."/>
        </authorList>
    </citation>
    <scope>NUCLEOTIDE SEQUENCE [LARGE SCALE GENOMIC DNA]</scope>
    <source>
        <strain evidence="2 3">DSM 43851</strain>
    </source>
</reference>
<sequence length="336" mass="34292">MPYSTKHCVIGVVTVAVLAAGVGTATAQAAPDRSTCSWTVQKLPAVPGFKQSSSYGTDHASHVFGAVTNDSGLTESPTVWSTDAGTPPRVLGSAHGADTRITALNAAGVAVGYYHDSTGRHPVRYVDGAYQDLPVPADARQAEAVDINAGGDIVGTVDGSSIILWPADRPGSYTVLPKAAGDSAAANGIDNARNIVGTVGHDDQITAYVWNSAGKATALPTATAGTWAAPRSIRNGRVVGAEEGSGRGAVIVWDLSGRVLWRLVTHGASSINADGLVSGWQSVPDGLVQQVMRNGRVVAPVPSEQGFFAAGGSSALTDSGLLAGDVQQQVATARCR</sequence>